<sequence>MDDVVLHYQPGSAAGFSCLLERTEKLLETFPCRTPPVFSPWSPSAADRHLPIRPAKPAPIITCSGDLLVSDSRTHTHTAQIQLQEPEVDRLIAERPHNQPSTPAENPQEPKDAACVSETQNPLLPEREVTRLPPEKHKGKDGVPVTDSPVKRSWSIFTHKGVLLQSSQSLSKQFRNMVSTHRLHLHQRAKWVICRHNCGAARDIEQVWRTLSRAMQSSRLQTCNANIQRERAEIWVFCDVIQSEQVGRVLKGELHLSGRICLSVHKLGNIFSM</sequence>
<dbReference type="EMBL" id="SCKG01000005">
    <property type="protein sequence ID" value="TDH12619.1"/>
    <property type="molecule type" value="Genomic_DNA"/>
</dbReference>
<dbReference type="PANTHER" id="PTHR41404:SF1">
    <property type="entry name" value="SHIELDIN COMPLEX SUBUNIT 3"/>
    <property type="match status" value="1"/>
</dbReference>
<dbReference type="InterPro" id="IPR039996">
    <property type="entry name" value="Shieldin_RINN1"/>
</dbReference>
<dbReference type="GO" id="GO:2000042">
    <property type="term" value="P:negative regulation of double-strand break repair via homologous recombination"/>
    <property type="evidence" value="ECO:0007669"/>
    <property type="project" value="TreeGrafter"/>
</dbReference>
<dbReference type="PANTHER" id="PTHR41404">
    <property type="entry name" value="SHIELDIN COMPLEX SUBUNIT 3"/>
    <property type="match status" value="1"/>
</dbReference>
<dbReference type="GO" id="GO:0045830">
    <property type="term" value="P:positive regulation of isotype switching"/>
    <property type="evidence" value="ECO:0007669"/>
    <property type="project" value="TreeGrafter"/>
</dbReference>
<name>A0A484DB06_PERFV</name>
<dbReference type="GO" id="GO:2001034">
    <property type="term" value="P:positive regulation of double-strand break repair via nonhomologous end joining"/>
    <property type="evidence" value="ECO:0007669"/>
    <property type="project" value="TreeGrafter"/>
</dbReference>
<feature type="compositionally biased region" description="Basic and acidic residues" evidence="1">
    <location>
        <begin position="125"/>
        <end position="141"/>
    </location>
</feature>
<feature type="region of interest" description="Disordered" evidence="1">
    <location>
        <begin position="120"/>
        <end position="147"/>
    </location>
</feature>
<organism evidence="2 3">
    <name type="scientific">Perca flavescens</name>
    <name type="common">American yellow perch</name>
    <name type="synonym">Morone flavescens</name>
    <dbReference type="NCBI Taxonomy" id="8167"/>
    <lineage>
        <taxon>Eukaryota</taxon>
        <taxon>Metazoa</taxon>
        <taxon>Chordata</taxon>
        <taxon>Craniata</taxon>
        <taxon>Vertebrata</taxon>
        <taxon>Euteleostomi</taxon>
        <taxon>Actinopterygii</taxon>
        <taxon>Neopterygii</taxon>
        <taxon>Teleostei</taxon>
        <taxon>Neoteleostei</taxon>
        <taxon>Acanthomorphata</taxon>
        <taxon>Eupercaria</taxon>
        <taxon>Perciformes</taxon>
        <taxon>Percoidei</taxon>
        <taxon>Percidae</taxon>
        <taxon>Percinae</taxon>
        <taxon>Perca</taxon>
    </lineage>
</organism>
<gene>
    <name evidence="2" type="ORF">EPR50_G00049180</name>
</gene>
<protein>
    <submittedName>
        <fullName evidence="2">Uncharacterized protein</fullName>
    </submittedName>
</protein>
<evidence type="ECO:0000313" key="2">
    <source>
        <dbReference type="EMBL" id="TDH12619.1"/>
    </source>
</evidence>
<dbReference type="STRING" id="8167.A0A484DB06"/>
<comment type="caution">
    <text evidence="2">The sequence shown here is derived from an EMBL/GenBank/DDBJ whole genome shotgun (WGS) entry which is preliminary data.</text>
</comment>
<feature type="region of interest" description="Disordered" evidence="1">
    <location>
        <begin position="96"/>
        <end position="115"/>
    </location>
</feature>
<dbReference type="CDD" id="cd22293">
    <property type="entry name" value="RBD_SHLD3_N"/>
    <property type="match status" value="1"/>
</dbReference>
<proteinExistence type="predicted"/>
<dbReference type="Proteomes" id="UP000295070">
    <property type="component" value="Chromosome 5"/>
</dbReference>
<evidence type="ECO:0000313" key="3">
    <source>
        <dbReference type="Proteomes" id="UP000295070"/>
    </source>
</evidence>
<reference evidence="2 3" key="1">
    <citation type="submission" date="2019-01" db="EMBL/GenBank/DDBJ databases">
        <title>A chromosome-scale genome assembly of the yellow perch, Perca flavescens.</title>
        <authorList>
            <person name="Feron R."/>
            <person name="Morvezen R."/>
            <person name="Bestin A."/>
            <person name="Haffray P."/>
            <person name="Klopp C."/>
            <person name="Zahm M."/>
            <person name="Cabau C."/>
            <person name="Roques C."/>
            <person name="Donnadieu C."/>
            <person name="Bouchez O."/>
            <person name="Christie M."/>
            <person name="Larson W."/>
            <person name="Guiguen Y."/>
        </authorList>
    </citation>
    <scope>NUCLEOTIDE SEQUENCE [LARGE SCALE GENOMIC DNA]</scope>
    <source>
        <strain evidence="2">YP-PL-M2</strain>
        <tissue evidence="2">Blood</tissue>
    </source>
</reference>
<keyword evidence="3" id="KW-1185">Reference proteome</keyword>
<dbReference type="AlphaFoldDB" id="A0A484DB06"/>
<evidence type="ECO:0000256" key="1">
    <source>
        <dbReference type="SAM" id="MobiDB-lite"/>
    </source>
</evidence>
<accession>A0A484DB06</accession>